<gene>
    <name evidence="9" type="ORF">SI8410_18021652</name>
</gene>
<evidence type="ECO:0000256" key="2">
    <source>
        <dbReference type="ARBA" id="ARBA00022692"/>
    </source>
</evidence>
<reference evidence="9" key="1">
    <citation type="submission" date="2020-02" db="EMBL/GenBank/DDBJ databases">
        <authorList>
            <person name="Scholz U."/>
            <person name="Mascher M."/>
            <person name="Fiebig A."/>
        </authorList>
    </citation>
    <scope>NUCLEOTIDE SEQUENCE</scope>
</reference>
<name>A0A7I8LNU1_SPIIN</name>
<dbReference type="Pfam" id="PF13962">
    <property type="entry name" value="PGG"/>
    <property type="match status" value="1"/>
</dbReference>
<keyword evidence="5" id="KW-0040">ANK repeat</keyword>
<organism evidence="9 10">
    <name type="scientific">Spirodela intermedia</name>
    <name type="common">Intermediate duckweed</name>
    <dbReference type="NCBI Taxonomy" id="51605"/>
    <lineage>
        <taxon>Eukaryota</taxon>
        <taxon>Viridiplantae</taxon>
        <taxon>Streptophyta</taxon>
        <taxon>Embryophyta</taxon>
        <taxon>Tracheophyta</taxon>
        <taxon>Spermatophyta</taxon>
        <taxon>Magnoliopsida</taxon>
        <taxon>Liliopsida</taxon>
        <taxon>Araceae</taxon>
        <taxon>Lemnoideae</taxon>
        <taxon>Spirodela</taxon>
    </lineage>
</organism>
<dbReference type="PANTHER" id="PTHR24186">
    <property type="entry name" value="PROTEIN PHOSPHATASE 1 REGULATORY SUBUNIT"/>
    <property type="match status" value="1"/>
</dbReference>
<feature type="transmembrane region" description="Helical" evidence="7">
    <location>
        <begin position="90"/>
        <end position="112"/>
    </location>
</feature>
<keyword evidence="6 7" id="KW-0472">Membrane</keyword>
<keyword evidence="3" id="KW-0677">Repeat</keyword>
<evidence type="ECO:0000256" key="5">
    <source>
        <dbReference type="ARBA" id="ARBA00023043"/>
    </source>
</evidence>
<protein>
    <recommendedName>
        <fullName evidence="8">PGG domain-containing protein</fullName>
    </recommendedName>
</protein>
<comment type="subcellular location">
    <subcellularLocation>
        <location evidence="1">Membrane</location>
        <topology evidence="1">Multi-pass membrane protein</topology>
    </subcellularLocation>
</comment>
<feature type="domain" description="PGG" evidence="8">
    <location>
        <begin position="22"/>
        <end position="147"/>
    </location>
</feature>
<sequence>MSSPQVQSTVAAETEERAVQQEEWLREMRGSLMVVAVLVASVTYTAGLNPPGGFWQEDMAARPVKGEPFFRGQGHFAGDPVLRDKNYNRFATFLAGNTVAFAQSLVIIIMLVFRSTFRDHRWLYLLRVYVVVDVSALVVAYAVGSTREPYDVLFSVFILVVLTILCAAAATFVIRCRRSRRRRPQQ</sequence>
<evidence type="ECO:0000256" key="1">
    <source>
        <dbReference type="ARBA" id="ARBA00004141"/>
    </source>
</evidence>
<keyword evidence="2 7" id="KW-0812">Transmembrane</keyword>
<dbReference type="AlphaFoldDB" id="A0A7I8LNU1"/>
<dbReference type="PANTHER" id="PTHR24186:SF37">
    <property type="entry name" value="PGG DOMAIN-CONTAINING PROTEIN"/>
    <property type="match status" value="1"/>
</dbReference>
<evidence type="ECO:0000259" key="8">
    <source>
        <dbReference type="Pfam" id="PF13962"/>
    </source>
</evidence>
<feature type="transmembrane region" description="Helical" evidence="7">
    <location>
        <begin position="30"/>
        <end position="48"/>
    </location>
</feature>
<evidence type="ECO:0000256" key="4">
    <source>
        <dbReference type="ARBA" id="ARBA00022989"/>
    </source>
</evidence>
<dbReference type="EMBL" id="LR746281">
    <property type="protein sequence ID" value="CAA7410974.1"/>
    <property type="molecule type" value="Genomic_DNA"/>
</dbReference>
<accession>A0A7I8LNU1</accession>
<dbReference type="Proteomes" id="UP000663760">
    <property type="component" value="Chromosome 18"/>
</dbReference>
<evidence type="ECO:0000313" key="9">
    <source>
        <dbReference type="EMBL" id="CAA7410974.1"/>
    </source>
</evidence>
<keyword evidence="10" id="KW-1185">Reference proteome</keyword>
<feature type="transmembrane region" description="Helical" evidence="7">
    <location>
        <begin position="150"/>
        <end position="174"/>
    </location>
</feature>
<keyword evidence="4 7" id="KW-1133">Transmembrane helix</keyword>
<evidence type="ECO:0000256" key="3">
    <source>
        <dbReference type="ARBA" id="ARBA00022737"/>
    </source>
</evidence>
<dbReference type="OrthoDB" id="785966at2759"/>
<dbReference type="GO" id="GO:0005886">
    <property type="term" value="C:plasma membrane"/>
    <property type="evidence" value="ECO:0007669"/>
    <property type="project" value="TreeGrafter"/>
</dbReference>
<evidence type="ECO:0000313" key="10">
    <source>
        <dbReference type="Proteomes" id="UP000663760"/>
    </source>
</evidence>
<feature type="transmembrane region" description="Helical" evidence="7">
    <location>
        <begin position="124"/>
        <end position="144"/>
    </location>
</feature>
<dbReference type="InterPro" id="IPR026961">
    <property type="entry name" value="PGG_dom"/>
</dbReference>
<evidence type="ECO:0000256" key="6">
    <source>
        <dbReference type="ARBA" id="ARBA00023136"/>
    </source>
</evidence>
<evidence type="ECO:0000256" key="7">
    <source>
        <dbReference type="SAM" id="Phobius"/>
    </source>
</evidence>
<proteinExistence type="predicted"/>